<feature type="compositionally biased region" description="Basic and acidic residues" evidence="1">
    <location>
        <begin position="1"/>
        <end position="10"/>
    </location>
</feature>
<evidence type="ECO:0000313" key="3">
    <source>
        <dbReference type="Proteomes" id="UP000501690"/>
    </source>
</evidence>
<sequence length="54" mass="6271">MSDVVDERISRRNSKGIEQNESCREEYQEVIVIGLDHVLDVNEAYTMSGWVITR</sequence>
<protein>
    <submittedName>
        <fullName evidence="2">Uncharacterized protein</fullName>
    </submittedName>
</protein>
<dbReference type="AlphaFoldDB" id="A0A4D6LPJ6"/>
<reference evidence="2 3" key="1">
    <citation type="submission" date="2019-04" db="EMBL/GenBank/DDBJ databases">
        <title>An improved genome assembly and genetic linkage map for asparagus bean, Vigna unguiculata ssp. sesquipedialis.</title>
        <authorList>
            <person name="Xia Q."/>
            <person name="Zhang R."/>
            <person name="Dong Y."/>
        </authorList>
    </citation>
    <scope>NUCLEOTIDE SEQUENCE [LARGE SCALE GENOMIC DNA]</scope>
    <source>
        <tissue evidence="2">Leaf</tissue>
    </source>
</reference>
<proteinExistence type="predicted"/>
<evidence type="ECO:0000313" key="2">
    <source>
        <dbReference type="EMBL" id="QCD90358.1"/>
    </source>
</evidence>
<gene>
    <name evidence="2" type="ORF">DEO72_LG4g1313</name>
</gene>
<feature type="region of interest" description="Disordered" evidence="1">
    <location>
        <begin position="1"/>
        <end position="20"/>
    </location>
</feature>
<dbReference type="EMBL" id="CP039348">
    <property type="protein sequence ID" value="QCD90358.1"/>
    <property type="molecule type" value="Genomic_DNA"/>
</dbReference>
<accession>A0A4D6LPJ6</accession>
<evidence type="ECO:0000256" key="1">
    <source>
        <dbReference type="SAM" id="MobiDB-lite"/>
    </source>
</evidence>
<dbReference type="Proteomes" id="UP000501690">
    <property type="component" value="Linkage Group LG4"/>
</dbReference>
<name>A0A4D6LPJ6_VIGUN</name>
<organism evidence="2 3">
    <name type="scientific">Vigna unguiculata</name>
    <name type="common">Cowpea</name>
    <dbReference type="NCBI Taxonomy" id="3917"/>
    <lineage>
        <taxon>Eukaryota</taxon>
        <taxon>Viridiplantae</taxon>
        <taxon>Streptophyta</taxon>
        <taxon>Embryophyta</taxon>
        <taxon>Tracheophyta</taxon>
        <taxon>Spermatophyta</taxon>
        <taxon>Magnoliopsida</taxon>
        <taxon>eudicotyledons</taxon>
        <taxon>Gunneridae</taxon>
        <taxon>Pentapetalae</taxon>
        <taxon>rosids</taxon>
        <taxon>fabids</taxon>
        <taxon>Fabales</taxon>
        <taxon>Fabaceae</taxon>
        <taxon>Papilionoideae</taxon>
        <taxon>50 kb inversion clade</taxon>
        <taxon>NPAAA clade</taxon>
        <taxon>indigoferoid/millettioid clade</taxon>
        <taxon>Phaseoleae</taxon>
        <taxon>Vigna</taxon>
    </lineage>
</organism>
<keyword evidence="3" id="KW-1185">Reference proteome</keyword>